<name>A0A0U5JDQ2_9BACT</name>
<evidence type="ECO:0000256" key="1">
    <source>
        <dbReference type="ARBA" id="ARBA00022519"/>
    </source>
</evidence>
<dbReference type="FunCoup" id="A0A0U5JDQ2">
    <property type="interactions" value="211"/>
</dbReference>
<evidence type="ECO:0000256" key="2">
    <source>
        <dbReference type="HAMAP-Rule" id="MF_00386"/>
    </source>
</evidence>
<dbReference type="KEGG" id="pnl:PNK_0371"/>
<dbReference type="STRING" id="389348.PNK_0371"/>
<dbReference type="Proteomes" id="UP000069902">
    <property type="component" value="Chromosome cPNK"/>
</dbReference>
<evidence type="ECO:0000313" key="3">
    <source>
        <dbReference type="EMBL" id="CUI16005.1"/>
    </source>
</evidence>
<dbReference type="SMART" id="SM01234">
    <property type="entry name" value="Haemolytic"/>
    <property type="match status" value="1"/>
</dbReference>
<dbReference type="RefSeq" id="WP_032124993.1">
    <property type="nucleotide sequence ID" value="NZ_LN879502.1"/>
</dbReference>
<dbReference type="EMBL" id="LN879502">
    <property type="protein sequence ID" value="CUI16005.1"/>
    <property type="molecule type" value="Genomic_DNA"/>
</dbReference>
<comment type="function">
    <text evidence="2">Could be involved in insertion of integral membrane proteins into the membrane.</text>
</comment>
<keyword evidence="2" id="KW-0472">Membrane</keyword>
<dbReference type="GO" id="GO:0005886">
    <property type="term" value="C:plasma membrane"/>
    <property type="evidence" value="ECO:0007669"/>
    <property type="project" value="UniProtKB-SubCell"/>
</dbReference>
<keyword evidence="1" id="KW-0997">Cell inner membrane</keyword>
<reference evidence="4" key="1">
    <citation type="submission" date="2015-09" db="EMBL/GenBank/DDBJ databases">
        <authorList>
            <person name="Bertelli C."/>
        </authorList>
    </citation>
    <scope>NUCLEOTIDE SEQUENCE [LARGE SCALE GENOMIC DNA]</scope>
    <source>
        <strain evidence="4">KNic</strain>
    </source>
</reference>
<dbReference type="HAMAP" id="MF_00386">
    <property type="entry name" value="UPF0161_YidD"/>
    <property type="match status" value="1"/>
</dbReference>
<dbReference type="InParanoid" id="A0A0U5JDQ2"/>
<gene>
    <name evidence="3" type="ORF">PNK_0371</name>
</gene>
<protein>
    <recommendedName>
        <fullName evidence="2">Putative membrane protein insertion efficiency factor</fullName>
    </recommendedName>
</protein>
<organism evidence="3 4">
    <name type="scientific">Candidatus Protochlamydia naegleriophila</name>
    <dbReference type="NCBI Taxonomy" id="389348"/>
    <lineage>
        <taxon>Bacteria</taxon>
        <taxon>Pseudomonadati</taxon>
        <taxon>Chlamydiota</taxon>
        <taxon>Chlamydiia</taxon>
        <taxon>Parachlamydiales</taxon>
        <taxon>Parachlamydiaceae</taxon>
        <taxon>Candidatus Protochlamydia</taxon>
    </lineage>
</organism>
<evidence type="ECO:0000313" key="4">
    <source>
        <dbReference type="Proteomes" id="UP000069902"/>
    </source>
</evidence>
<keyword evidence="2" id="KW-1003">Cell membrane</keyword>
<dbReference type="AlphaFoldDB" id="A0A0U5JDQ2"/>
<accession>A0A0U5JDQ2</accession>
<dbReference type="PANTHER" id="PTHR33383">
    <property type="entry name" value="MEMBRANE PROTEIN INSERTION EFFICIENCY FACTOR-RELATED"/>
    <property type="match status" value="1"/>
</dbReference>
<dbReference type="PANTHER" id="PTHR33383:SF1">
    <property type="entry name" value="MEMBRANE PROTEIN INSERTION EFFICIENCY FACTOR-RELATED"/>
    <property type="match status" value="1"/>
</dbReference>
<dbReference type="PATRIC" id="fig|389348.3.peg.417"/>
<sequence length="70" mass="8240">MLKKLFMLFIRFYQYTISPLLGLTCRFYPSCSQYTIEALQKHGPFRGSWLGLKRICRCHPWHPGGHDPVP</sequence>
<proteinExistence type="inferred from homology"/>
<comment type="similarity">
    <text evidence="2">Belongs to the UPF0161 family.</text>
</comment>
<dbReference type="Pfam" id="PF01809">
    <property type="entry name" value="YidD"/>
    <property type="match status" value="1"/>
</dbReference>
<dbReference type="InterPro" id="IPR002696">
    <property type="entry name" value="Membr_insert_effic_factor_YidD"/>
</dbReference>
<dbReference type="NCBIfam" id="TIGR00278">
    <property type="entry name" value="membrane protein insertion efficiency factor YidD"/>
    <property type="match status" value="1"/>
</dbReference>
<comment type="subcellular location">
    <subcellularLocation>
        <location evidence="2">Cell membrane</location>
        <topology evidence="2">Peripheral membrane protein</topology>
        <orientation evidence="2">Cytoplasmic side</orientation>
    </subcellularLocation>
</comment>
<keyword evidence="4" id="KW-1185">Reference proteome</keyword>